<dbReference type="FunFam" id="1.25.40.420:FF:000001">
    <property type="entry name" value="Kelch-like family member 12"/>
    <property type="match status" value="1"/>
</dbReference>
<dbReference type="InterPro" id="IPR000210">
    <property type="entry name" value="BTB/POZ_dom"/>
</dbReference>
<dbReference type="InParanoid" id="A0A6P8J0M8"/>
<evidence type="ECO:0000313" key="4">
    <source>
        <dbReference type="Proteomes" id="UP000515163"/>
    </source>
</evidence>
<dbReference type="InterPro" id="IPR011705">
    <property type="entry name" value="BACK"/>
</dbReference>
<dbReference type="SMART" id="SM00612">
    <property type="entry name" value="Kelch"/>
    <property type="match status" value="5"/>
</dbReference>
<dbReference type="Pfam" id="PF00651">
    <property type="entry name" value="BTB"/>
    <property type="match status" value="1"/>
</dbReference>
<dbReference type="Gene3D" id="2.120.10.80">
    <property type="entry name" value="Kelch-type beta propeller"/>
    <property type="match status" value="2"/>
</dbReference>
<keyword evidence="1" id="KW-0880">Kelch repeat</keyword>
<evidence type="ECO:0000259" key="3">
    <source>
        <dbReference type="PROSITE" id="PS50097"/>
    </source>
</evidence>
<dbReference type="GeneID" id="116307352"/>
<dbReference type="SUPFAM" id="SSF54695">
    <property type="entry name" value="POZ domain"/>
    <property type="match status" value="1"/>
</dbReference>
<dbReference type="GO" id="GO:0005737">
    <property type="term" value="C:cytoplasm"/>
    <property type="evidence" value="ECO:0007669"/>
    <property type="project" value="UniProtKB-ARBA"/>
</dbReference>
<dbReference type="InterPro" id="IPR015915">
    <property type="entry name" value="Kelch-typ_b-propeller"/>
</dbReference>
<dbReference type="SMART" id="SM00875">
    <property type="entry name" value="BACK"/>
    <property type="match status" value="1"/>
</dbReference>
<dbReference type="InterPro" id="IPR006652">
    <property type="entry name" value="Kelch_1"/>
</dbReference>
<accession>A0A6P8J0M8</accession>
<keyword evidence="4" id="KW-1185">Reference proteome</keyword>
<dbReference type="Pfam" id="PF24681">
    <property type="entry name" value="Kelch_KLHDC2_KLHL20_DRC7"/>
    <property type="match status" value="1"/>
</dbReference>
<feature type="domain" description="BTB" evidence="3">
    <location>
        <begin position="32"/>
        <end position="100"/>
    </location>
</feature>
<dbReference type="AlphaFoldDB" id="A0A6P8J0M8"/>
<dbReference type="RefSeq" id="XP_031573406.1">
    <property type="nucleotide sequence ID" value="XM_031717546.1"/>
</dbReference>
<evidence type="ECO:0000313" key="5">
    <source>
        <dbReference type="RefSeq" id="XP_031573406.1"/>
    </source>
</evidence>
<organism evidence="4 5">
    <name type="scientific">Actinia tenebrosa</name>
    <name type="common">Australian red waratah sea anemone</name>
    <dbReference type="NCBI Taxonomy" id="6105"/>
    <lineage>
        <taxon>Eukaryota</taxon>
        <taxon>Metazoa</taxon>
        <taxon>Cnidaria</taxon>
        <taxon>Anthozoa</taxon>
        <taxon>Hexacorallia</taxon>
        <taxon>Actiniaria</taxon>
        <taxon>Actiniidae</taxon>
        <taxon>Actinia</taxon>
    </lineage>
</organism>
<dbReference type="PIRSF" id="PIRSF037037">
    <property type="entry name" value="Kelch-like_protein_gigaxonin"/>
    <property type="match status" value="1"/>
</dbReference>
<dbReference type="Gene3D" id="1.25.40.420">
    <property type="match status" value="1"/>
</dbReference>
<dbReference type="KEGG" id="aten:116307352"/>
<dbReference type="SMART" id="SM00225">
    <property type="entry name" value="BTB"/>
    <property type="match status" value="1"/>
</dbReference>
<sequence>MGTGVCFEYEDNDGPSTILKQMNVFRQDSSFCDVVLSTDDGMDFKAHRVVLASVSEYFRAMFLSEMRESQLDRITIKEVDSKSLGQLIDFAYTSKTNINSANVEMILSAASMLQFIKVENVCYEFLRKNINVPNSLAIWNLADLHGSTELSILAEGFIRGNFTSVFKHSDFVTLSHKQLIRLLGHDKLNITSESAVFEAVMTWVRHDLETRETYLAELLEQVRFPLLTRKFLIDTAAKENLIMNDPLCRNYVLEAIDYHLIPERRDKNKTPRTIPREKSSRAVYVVGGEEQGTVLNTVECFDFNDKRWSFVAPMIIARKQVGSAVLDGQLYAVGGVNNDYADLVTVECYSPCTGQWTSVASLNKCKGSLAVVILEGWLYAAGGSHNGSALKTVERYDPIQNEWTQVASMRLPRSHFGLTALQGRLYAVGGYCGISEIEHVECYDPMANKWADVNGLNKARMSHSVVTYGERIYVIGGSNSVGVLDSIEKYNPDLNLWLIIRNTMEPRSGAAVAAVYGGDEAVQDLYIIGGQDYHKRTINSVKKLNLKFADYSTATAPPLIFSRAFAGVASV</sequence>
<dbReference type="PANTHER" id="PTHR45632:SF17">
    <property type="entry name" value="KELCH-LIKE PROTEIN 31"/>
    <property type="match status" value="1"/>
</dbReference>
<name>A0A6P8J0M8_ACTTE</name>
<reference evidence="5" key="1">
    <citation type="submission" date="2025-08" db="UniProtKB">
        <authorList>
            <consortium name="RefSeq"/>
        </authorList>
    </citation>
    <scope>IDENTIFICATION</scope>
    <source>
        <tissue evidence="5">Tentacle</tissue>
    </source>
</reference>
<dbReference type="Pfam" id="PF07707">
    <property type="entry name" value="BACK"/>
    <property type="match status" value="1"/>
</dbReference>
<dbReference type="InterPro" id="IPR017096">
    <property type="entry name" value="BTB-kelch_protein"/>
</dbReference>
<dbReference type="InterPro" id="IPR011333">
    <property type="entry name" value="SKP1/BTB/POZ_sf"/>
</dbReference>
<protein>
    <submittedName>
        <fullName evidence="5">Kelch-like protein 3</fullName>
    </submittedName>
</protein>
<dbReference type="OrthoDB" id="45365at2759"/>
<keyword evidence="2" id="KW-0677">Repeat</keyword>
<evidence type="ECO:0000256" key="2">
    <source>
        <dbReference type="ARBA" id="ARBA00022737"/>
    </source>
</evidence>
<dbReference type="SUPFAM" id="SSF117281">
    <property type="entry name" value="Kelch motif"/>
    <property type="match status" value="2"/>
</dbReference>
<dbReference type="PANTHER" id="PTHR45632">
    <property type="entry name" value="LD33804P"/>
    <property type="match status" value="1"/>
</dbReference>
<dbReference type="Proteomes" id="UP000515163">
    <property type="component" value="Unplaced"/>
</dbReference>
<proteinExistence type="predicted"/>
<dbReference type="Gene3D" id="3.30.710.10">
    <property type="entry name" value="Potassium Channel Kv1.1, Chain A"/>
    <property type="match status" value="1"/>
</dbReference>
<dbReference type="PROSITE" id="PS50097">
    <property type="entry name" value="BTB"/>
    <property type="match status" value="1"/>
</dbReference>
<dbReference type="Pfam" id="PF01344">
    <property type="entry name" value="Kelch_1"/>
    <property type="match status" value="1"/>
</dbReference>
<evidence type="ECO:0000256" key="1">
    <source>
        <dbReference type="ARBA" id="ARBA00022441"/>
    </source>
</evidence>
<gene>
    <name evidence="5" type="primary">LOC116307352</name>
</gene>